<keyword evidence="4" id="KW-1185">Reference proteome</keyword>
<dbReference type="CDD" id="cd00160">
    <property type="entry name" value="RhoGEF"/>
    <property type="match status" value="1"/>
</dbReference>
<dbReference type="InterPro" id="IPR035899">
    <property type="entry name" value="DBL_dom_sf"/>
</dbReference>
<evidence type="ECO:0000313" key="3">
    <source>
        <dbReference type="EMBL" id="KZP18369.1"/>
    </source>
</evidence>
<feature type="compositionally biased region" description="Low complexity" evidence="1">
    <location>
        <begin position="107"/>
        <end position="128"/>
    </location>
</feature>
<sequence>MPSQRASEASLAALLESMALDQENTSTPSPSDSRSVLSTASIENEAAASTSSLPPAPPSMPKRAHALVELLSSERAYASDLVLIRQIHIPLALGQPEPFHLNPATPPSSNSSTRTRSTASESSTTSSTLGPPMTREDAKIIFSNITDLAIFADTFGDRLEDALGSVLDGGTGDDRVGALFLELIPAMEPLYKTYITKHAAALSHLSDLPVTPALTAYLARSRTLATNLTHAWDLPSLLIKPVQRLLKYALLLSAIIADTAETHPDKANLKLARTKMEDVARGVNEDRRRWEVVKEVLGTKPGEKGKKVPVVMQATARIRNMRSHKDRAESNQEAELVEAMELELKRSDEFINQFAKDVVAWGQTVKGTVLSLRQWATGFAQVIGLSPEQNSEAFDAFMVVIEQQLMPLGDDLQAIIKDKFLPSLALLVESMKAPLRLLEAMNTLEPLHYSLLNNNYAKGRPPPQMLEASQSYIALRGQLHSELPQYLKLLDKGIAASIMQLAHWQTAYWADVRERWGGLWEALRVEGERNAGAAETERVWWGRWEEVAAFLHGLNVVNPKKIYIEKPLRRATQEAAPASIVINMLASLNSANAPASTSPPTMRSPKSPSSVRRPSTMEGSSPKTPRRRSKDSSKSGKSRVSRHSQPVEDLSEYAYIAIPHPMPISMPKPIMSPRTKSNPIGVPRLGPRPSVSSSSSTITLPIDRHSSAPEVESHSEARGRPARRSSIRQKLSENLRPPSRSKSIEMTPPPLGTTTFYTTAHPMPAMRHSVASMSSMSKIQRERALYSCRVVHPCSPPDGVQYRKLPFFTLQVNAIFDVLREFGHPSLHPDLPLYVDDGEDCLLLVRDYVGQVGWSLASFLIPLD</sequence>
<dbReference type="GO" id="GO:0005737">
    <property type="term" value="C:cytoplasm"/>
    <property type="evidence" value="ECO:0007669"/>
    <property type="project" value="TreeGrafter"/>
</dbReference>
<dbReference type="PANTHER" id="PTHR22834">
    <property type="entry name" value="NUCLEAR FUSION PROTEIN FUS2"/>
    <property type="match status" value="1"/>
</dbReference>
<feature type="region of interest" description="Disordered" evidence="1">
    <location>
        <begin position="661"/>
        <end position="750"/>
    </location>
</feature>
<feature type="compositionally biased region" description="Low complexity" evidence="1">
    <location>
        <begin position="682"/>
        <end position="701"/>
    </location>
</feature>
<evidence type="ECO:0000256" key="1">
    <source>
        <dbReference type="SAM" id="MobiDB-lite"/>
    </source>
</evidence>
<dbReference type="GO" id="GO:0005085">
    <property type="term" value="F:guanyl-nucleotide exchange factor activity"/>
    <property type="evidence" value="ECO:0007669"/>
    <property type="project" value="InterPro"/>
</dbReference>
<dbReference type="Proteomes" id="UP000076532">
    <property type="component" value="Unassembled WGS sequence"/>
</dbReference>
<dbReference type="OrthoDB" id="10256089at2759"/>
<dbReference type="GO" id="GO:0031991">
    <property type="term" value="P:regulation of actomyosin contractile ring contraction"/>
    <property type="evidence" value="ECO:0007669"/>
    <property type="project" value="TreeGrafter"/>
</dbReference>
<dbReference type="Gene3D" id="1.20.900.10">
    <property type="entry name" value="Dbl homology (DH) domain"/>
    <property type="match status" value="1"/>
</dbReference>
<dbReference type="SUPFAM" id="SSF48065">
    <property type="entry name" value="DBL homology domain (DH-domain)"/>
    <property type="match status" value="1"/>
</dbReference>
<feature type="compositionally biased region" description="Low complexity" evidence="1">
    <location>
        <begin position="591"/>
        <end position="614"/>
    </location>
</feature>
<organism evidence="3 4">
    <name type="scientific">Athelia psychrophila</name>
    <dbReference type="NCBI Taxonomy" id="1759441"/>
    <lineage>
        <taxon>Eukaryota</taxon>
        <taxon>Fungi</taxon>
        <taxon>Dikarya</taxon>
        <taxon>Basidiomycota</taxon>
        <taxon>Agaricomycotina</taxon>
        <taxon>Agaricomycetes</taxon>
        <taxon>Agaricomycetidae</taxon>
        <taxon>Atheliales</taxon>
        <taxon>Atheliaceae</taxon>
        <taxon>Athelia</taxon>
    </lineage>
</organism>
<dbReference type="InterPro" id="IPR051492">
    <property type="entry name" value="Dynamin-Rho_GEF"/>
</dbReference>
<dbReference type="SUPFAM" id="SSF103657">
    <property type="entry name" value="BAR/IMD domain-like"/>
    <property type="match status" value="1"/>
</dbReference>
<dbReference type="SMART" id="SM00325">
    <property type="entry name" value="RhoGEF"/>
    <property type="match status" value="1"/>
</dbReference>
<dbReference type="PANTHER" id="PTHR22834:SF20">
    <property type="entry name" value="SH3 DOMAIN-CONTAINING PROTEIN"/>
    <property type="match status" value="1"/>
</dbReference>
<feature type="region of interest" description="Disordered" evidence="1">
    <location>
        <begin position="591"/>
        <end position="646"/>
    </location>
</feature>
<dbReference type="STRING" id="436010.A0A166H0Y5"/>
<feature type="compositionally biased region" description="Basic and acidic residues" evidence="1">
    <location>
        <begin position="702"/>
        <end position="719"/>
    </location>
</feature>
<evidence type="ECO:0000313" key="4">
    <source>
        <dbReference type="Proteomes" id="UP000076532"/>
    </source>
</evidence>
<dbReference type="InterPro" id="IPR027267">
    <property type="entry name" value="AH/BAR_dom_sf"/>
</dbReference>
<dbReference type="Gene3D" id="1.20.1270.60">
    <property type="entry name" value="Arfaptin homology (AH) domain/BAR domain"/>
    <property type="match status" value="1"/>
</dbReference>
<gene>
    <name evidence="3" type="ORF">FIBSPDRAFT_863852</name>
</gene>
<dbReference type="EMBL" id="KV417573">
    <property type="protein sequence ID" value="KZP18369.1"/>
    <property type="molecule type" value="Genomic_DNA"/>
</dbReference>
<feature type="region of interest" description="Disordered" evidence="1">
    <location>
        <begin position="17"/>
        <end position="61"/>
    </location>
</feature>
<feature type="region of interest" description="Disordered" evidence="1">
    <location>
        <begin position="98"/>
        <end position="133"/>
    </location>
</feature>
<dbReference type="GO" id="GO:0032955">
    <property type="term" value="P:regulation of division septum assembly"/>
    <property type="evidence" value="ECO:0007669"/>
    <property type="project" value="TreeGrafter"/>
</dbReference>
<accession>A0A166H0Y5</accession>
<reference evidence="3 4" key="1">
    <citation type="journal article" date="2016" name="Mol. Biol. Evol.">
        <title>Comparative Genomics of Early-Diverging Mushroom-Forming Fungi Provides Insights into the Origins of Lignocellulose Decay Capabilities.</title>
        <authorList>
            <person name="Nagy L.G."/>
            <person name="Riley R."/>
            <person name="Tritt A."/>
            <person name="Adam C."/>
            <person name="Daum C."/>
            <person name="Floudas D."/>
            <person name="Sun H."/>
            <person name="Yadav J.S."/>
            <person name="Pangilinan J."/>
            <person name="Larsson K.H."/>
            <person name="Matsuura K."/>
            <person name="Barry K."/>
            <person name="Labutti K."/>
            <person name="Kuo R."/>
            <person name="Ohm R.A."/>
            <person name="Bhattacharya S.S."/>
            <person name="Shirouzu T."/>
            <person name="Yoshinaga Y."/>
            <person name="Martin F.M."/>
            <person name="Grigoriev I.V."/>
            <person name="Hibbett D.S."/>
        </authorList>
    </citation>
    <scope>NUCLEOTIDE SEQUENCE [LARGE SCALE GENOMIC DNA]</scope>
    <source>
        <strain evidence="3 4">CBS 109695</strain>
    </source>
</reference>
<feature type="compositionally biased region" description="Polar residues" evidence="1">
    <location>
        <begin position="22"/>
        <end position="42"/>
    </location>
</feature>
<dbReference type="AlphaFoldDB" id="A0A166H0Y5"/>
<protein>
    <recommendedName>
        <fullName evidence="2">DH domain-containing protein</fullName>
    </recommendedName>
</protein>
<name>A0A166H0Y5_9AGAM</name>
<dbReference type="PROSITE" id="PS50010">
    <property type="entry name" value="DH_2"/>
    <property type="match status" value="1"/>
</dbReference>
<evidence type="ECO:0000259" key="2">
    <source>
        <dbReference type="PROSITE" id="PS50010"/>
    </source>
</evidence>
<dbReference type="Pfam" id="PF00621">
    <property type="entry name" value="RhoGEF"/>
    <property type="match status" value="1"/>
</dbReference>
<dbReference type="InterPro" id="IPR000219">
    <property type="entry name" value="DH_dom"/>
</dbReference>
<feature type="domain" description="DH" evidence="2">
    <location>
        <begin position="62"/>
        <end position="286"/>
    </location>
</feature>
<proteinExistence type="predicted"/>